<proteinExistence type="predicted"/>
<dbReference type="PROSITE" id="PS50217">
    <property type="entry name" value="BZIP"/>
    <property type="match status" value="1"/>
</dbReference>
<dbReference type="InParanoid" id="A0A2I4FD72"/>
<evidence type="ECO:0000256" key="3">
    <source>
        <dbReference type="ARBA" id="ARBA00023242"/>
    </source>
</evidence>
<comment type="subcellular location">
    <subcellularLocation>
        <location evidence="1">Nucleus</location>
    </subcellularLocation>
</comment>
<sequence length="293" mass="32300">MLSSTHARTSEETSLNKTINLDRVSSSISSKSLSSTSSSSSPSPFSPSSFYQTARLNSKTMEEVWKDINLASLQDQETTPRFHQRPHSTSNFRNVILQDFLARPFSKDPPPSMVSTATETSLYGSASLVPPPATVLSLNSGSEFHFLDNTDPLMRPDSHLLSHPISNVSSFSNRFEALASSTGVPSFGQKRVQESDTSSGDRRHKRMIKNRESAARSRARKQAYTNELELEVAHLMEENARLKKQQEQISCSYSTSQKALAPANVNGSILRTLGACFPFNKSPLFCISAADPY</sequence>
<dbReference type="AlphaFoldDB" id="A0A2I4FD72"/>
<dbReference type="Gene3D" id="1.20.5.170">
    <property type="match status" value="1"/>
</dbReference>
<dbReference type="Proteomes" id="UP000235220">
    <property type="component" value="Chromosome 11"/>
</dbReference>
<evidence type="ECO:0000259" key="5">
    <source>
        <dbReference type="PROSITE" id="PS50217"/>
    </source>
</evidence>
<dbReference type="GeneID" id="108997693"/>
<keyword evidence="2" id="KW-0238">DNA-binding</keyword>
<dbReference type="CDD" id="cd14707">
    <property type="entry name" value="bZIP_plant_BZIP46"/>
    <property type="match status" value="1"/>
</dbReference>
<dbReference type="KEGG" id="jre:108997693"/>
<reference evidence="7" key="1">
    <citation type="submission" date="2025-08" db="UniProtKB">
        <authorList>
            <consortium name="RefSeq"/>
        </authorList>
    </citation>
    <scope>IDENTIFICATION</scope>
    <source>
        <tissue evidence="7">Leaves</tissue>
    </source>
</reference>
<feature type="compositionally biased region" description="Polar residues" evidence="4">
    <location>
        <begin position="1"/>
        <end position="19"/>
    </location>
</feature>
<feature type="compositionally biased region" description="Low complexity" evidence="4">
    <location>
        <begin position="25"/>
        <end position="49"/>
    </location>
</feature>
<dbReference type="FunFam" id="1.20.5.170:FF:000036">
    <property type="entry name" value="ABSCISIC ACID-INSENSITIVE 5-like protein 2"/>
    <property type="match status" value="1"/>
</dbReference>
<organism evidence="6 7">
    <name type="scientific">Juglans regia</name>
    <name type="common">English walnut</name>
    <dbReference type="NCBI Taxonomy" id="51240"/>
    <lineage>
        <taxon>Eukaryota</taxon>
        <taxon>Viridiplantae</taxon>
        <taxon>Streptophyta</taxon>
        <taxon>Embryophyta</taxon>
        <taxon>Tracheophyta</taxon>
        <taxon>Spermatophyta</taxon>
        <taxon>Magnoliopsida</taxon>
        <taxon>eudicotyledons</taxon>
        <taxon>Gunneridae</taxon>
        <taxon>Pentapetalae</taxon>
        <taxon>rosids</taxon>
        <taxon>fabids</taxon>
        <taxon>Fagales</taxon>
        <taxon>Juglandaceae</taxon>
        <taxon>Juglans</taxon>
    </lineage>
</organism>
<dbReference type="RefSeq" id="XP_018829595.1">
    <property type="nucleotide sequence ID" value="XM_018974050.2"/>
</dbReference>
<evidence type="ECO:0000256" key="2">
    <source>
        <dbReference type="ARBA" id="ARBA00023125"/>
    </source>
</evidence>
<dbReference type="PANTHER" id="PTHR22952">
    <property type="entry name" value="CAMP-RESPONSE ELEMENT BINDING PROTEIN-RELATED"/>
    <property type="match status" value="1"/>
</dbReference>
<gene>
    <name evidence="7" type="primary">LOC108997693</name>
</gene>
<dbReference type="GO" id="GO:0003677">
    <property type="term" value="F:DNA binding"/>
    <property type="evidence" value="ECO:0007669"/>
    <property type="project" value="UniProtKB-KW"/>
</dbReference>
<evidence type="ECO:0000256" key="4">
    <source>
        <dbReference type="SAM" id="MobiDB-lite"/>
    </source>
</evidence>
<dbReference type="InterPro" id="IPR043452">
    <property type="entry name" value="BZIP46-like"/>
</dbReference>
<dbReference type="Pfam" id="PF00170">
    <property type="entry name" value="bZIP_1"/>
    <property type="match status" value="1"/>
</dbReference>
<dbReference type="InterPro" id="IPR004827">
    <property type="entry name" value="bZIP"/>
</dbReference>
<dbReference type="GO" id="GO:0005634">
    <property type="term" value="C:nucleus"/>
    <property type="evidence" value="ECO:0000318"/>
    <property type="project" value="GO_Central"/>
</dbReference>
<dbReference type="InterPro" id="IPR046347">
    <property type="entry name" value="bZIP_sf"/>
</dbReference>
<feature type="domain" description="BZIP" evidence="5">
    <location>
        <begin position="200"/>
        <end position="250"/>
    </location>
</feature>
<dbReference type="FunCoup" id="A0A2I4FD72">
    <property type="interactions" value="408"/>
</dbReference>
<feature type="region of interest" description="Disordered" evidence="4">
    <location>
        <begin position="1"/>
        <end position="49"/>
    </location>
</feature>
<accession>A0A2I4FD72</accession>
<evidence type="ECO:0000256" key="1">
    <source>
        <dbReference type="ARBA" id="ARBA00004123"/>
    </source>
</evidence>
<evidence type="ECO:0000313" key="7">
    <source>
        <dbReference type="RefSeq" id="XP_018829595.1"/>
    </source>
</evidence>
<keyword evidence="3" id="KW-0539">Nucleus</keyword>
<dbReference type="STRING" id="51240.A0A2I4FD72"/>
<dbReference type="SMR" id="A0A2I4FD72"/>
<keyword evidence="6" id="KW-1185">Reference proteome</keyword>
<dbReference type="PANTHER" id="PTHR22952:SF433">
    <property type="entry name" value="PROTEIN FD"/>
    <property type="match status" value="1"/>
</dbReference>
<protein>
    <submittedName>
        <fullName evidence="7">Protein FD isoform X1</fullName>
    </submittedName>
</protein>
<dbReference type="PROSITE" id="PS00036">
    <property type="entry name" value="BZIP_BASIC"/>
    <property type="match status" value="1"/>
</dbReference>
<dbReference type="GO" id="GO:0003700">
    <property type="term" value="F:DNA-binding transcription factor activity"/>
    <property type="evidence" value="ECO:0007669"/>
    <property type="project" value="InterPro"/>
</dbReference>
<name>A0A2I4FD72_JUGRE</name>
<dbReference type="OrthoDB" id="644067at2759"/>
<dbReference type="SUPFAM" id="SSF57959">
    <property type="entry name" value="Leucine zipper domain"/>
    <property type="match status" value="1"/>
</dbReference>
<dbReference type="SMART" id="SM00338">
    <property type="entry name" value="BRLZ"/>
    <property type="match status" value="1"/>
</dbReference>
<evidence type="ECO:0000313" key="6">
    <source>
        <dbReference type="Proteomes" id="UP000235220"/>
    </source>
</evidence>
<dbReference type="GO" id="GO:0045893">
    <property type="term" value="P:positive regulation of DNA-templated transcription"/>
    <property type="evidence" value="ECO:0007669"/>
    <property type="project" value="InterPro"/>
</dbReference>
<feature type="region of interest" description="Disordered" evidence="4">
    <location>
        <begin position="186"/>
        <end position="221"/>
    </location>
</feature>